<keyword evidence="2" id="KW-1133">Transmembrane helix</keyword>
<dbReference type="InterPro" id="IPR025645">
    <property type="entry name" value="DUF4349"/>
</dbReference>
<organism evidence="4 5">
    <name type="scientific">Fibrella rubiginis</name>
    <dbReference type="NCBI Taxonomy" id="2817060"/>
    <lineage>
        <taxon>Bacteria</taxon>
        <taxon>Pseudomonadati</taxon>
        <taxon>Bacteroidota</taxon>
        <taxon>Cytophagia</taxon>
        <taxon>Cytophagales</taxon>
        <taxon>Spirosomataceae</taxon>
        <taxon>Fibrella</taxon>
    </lineage>
</organism>
<name>A0A939GI27_9BACT</name>
<dbReference type="PROSITE" id="PS51257">
    <property type="entry name" value="PROKAR_LIPOPROTEIN"/>
    <property type="match status" value="1"/>
</dbReference>
<evidence type="ECO:0000259" key="3">
    <source>
        <dbReference type="Pfam" id="PF14257"/>
    </source>
</evidence>
<evidence type="ECO:0000313" key="4">
    <source>
        <dbReference type="EMBL" id="MBO0939454.1"/>
    </source>
</evidence>
<dbReference type="Pfam" id="PF14257">
    <property type="entry name" value="DUF4349"/>
    <property type="match status" value="1"/>
</dbReference>
<dbReference type="AlphaFoldDB" id="A0A939GI27"/>
<keyword evidence="2" id="KW-0812">Transmembrane</keyword>
<gene>
    <name evidence="4" type="ORF">J2I47_23090</name>
</gene>
<proteinExistence type="predicted"/>
<evidence type="ECO:0000256" key="1">
    <source>
        <dbReference type="SAM" id="MobiDB-lite"/>
    </source>
</evidence>
<feature type="transmembrane region" description="Helical" evidence="2">
    <location>
        <begin position="294"/>
        <end position="315"/>
    </location>
</feature>
<feature type="domain" description="DUF4349" evidence="3">
    <location>
        <begin position="80"/>
        <end position="313"/>
    </location>
</feature>
<keyword evidence="5" id="KW-1185">Reference proteome</keyword>
<dbReference type="EMBL" id="JAFMYV010000014">
    <property type="protein sequence ID" value="MBO0939454.1"/>
    <property type="molecule type" value="Genomic_DNA"/>
</dbReference>
<feature type="region of interest" description="Disordered" evidence="1">
    <location>
        <begin position="208"/>
        <end position="227"/>
    </location>
</feature>
<feature type="region of interest" description="Disordered" evidence="1">
    <location>
        <begin position="52"/>
        <end position="72"/>
    </location>
</feature>
<sequence>MQLIRVALCLSVLWLGACDARHEAKQTSADEIQTEHAQSEQAQPAATAIATADQSEAEAITPQAAPASFSPDEQATLPARQFIRTANVKFQVDNVAKATSQIETITKQQVGFVTFTKLDSQIDDKETVPISADSLLETTRYTVSNTMTLRVPNARLDTTLQAIASLGNYLDIREIKSDDVALQRLAAGQARRRIAAHDARLRRAIDGRGRKLGETTEAEESRLNGQRESDEAQINDFSLADQIQYSTVTLNLYQRQTILRTMLPNTTDVRVYEPGFFTQAADALAAGAGVLEGFVLFLLRGWGLLLFSLLVFVLAKFGIRRWRLAKA</sequence>
<dbReference type="RefSeq" id="WP_207366980.1">
    <property type="nucleotide sequence ID" value="NZ_JAFMYV010000014.1"/>
</dbReference>
<protein>
    <submittedName>
        <fullName evidence="4">DUF4349 domain-containing protein</fullName>
    </submittedName>
</protein>
<accession>A0A939GI27</accession>
<evidence type="ECO:0000313" key="5">
    <source>
        <dbReference type="Proteomes" id="UP000664034"/>
    </source>
</evidence>
<reference evidence="4" key="1">
    <citation type="submission" date="2021-03" db="EMBL/GenBank/DDBJ databases">
        <title>Fibrella sp. HMF5335 genome sequencing and assembly.</title>
        <authorList>
            <person name="Kang H."/>
            <person name="Kim H."/>
            <person name="Bae S."/>
            <person name="Joh K."/>
        </authorList>
    </citation>
    <scope>NUCLEOTIDE SEQUENCE</scope>
    <source>
        <strain evidence="4">HMF5335</strain>
    </source>
</reference>
<keyword evidence="2" id="KW-0472">Membrane</keyword>
<evidence type="ECO:0000256" key="2">
    <source>
        <dbReference type="SAM" id="Phobius"/>
    </source>
</evidence>
<comment type="caution">
    <text evidence="4">The sequence shown here is derived from an EMBL/GenBank/DDBJ whole genome shotgun (WGS) entry which is preliminary data.</text>
</comment>
<dbReference type="Proteomes" id="UP000664034">
    <property type="component" value="Unassembled WGS sequence"/>
</dbReference>